<evidence type="ECO:0000313" key="3">
    <source>
        <dbReference type="Proteomes" id="UP000076863"/>
    </source>
</evidence>
<dbReference type="EMBL" id="AZHA01000045">
    <property type="protein sequence ID" value="OAA35121.1"/>
    <property type="molecule type" value="Genomic_DNA"/>
</dbReference>
<gene>
    <name evidence="2" type="ORF">BBO_08909</name>
</gene>
<sequence>MQAQFLFASLLVGLAVAMPQGFSFPDDEDDGCDQGKAILGPLGTVCIGPFGEDFGRPRTRECPDLSCFRMKGCEKFVKGPDGCDQCPPGC</sequence>
<reference evidence="2 3" key="1">
    <citation type="journal article" date="2016" name="Genome Biol. Evol.">
        <title>Divergent and convergent evolution of fungal pathogenicity.</title>
        <authorList>
            <person name="Shang Y."/>
            <person name="Xiao G."/>
            <person name="Zheng P."/>
            <person name="Cen K."/>
            <person name="Zhan S."/>
            <person name="Wang C."/>
        </authorList>
    </citation>
    <scope>NUCLEOTIDE SEQUENCE [LARGE SCALE GENOMIC DNA]</scope>
    <source>
        <strain evidence="2 3">RCEF 3172</strain>
    </source>
</reference>
<name>A0A166WUQ1_9HYPO</name>
<dbReference type="Proteomes" id="UP000076863">
    <property type="component" value="Unassembled WGS sequence"/>
</dbReference>
<feature type="signal peptide" evidence="1">
    <location>
        <begin position="1"/>
        <end position="17"/>
    </location>
</feature>
<comment type="caution">
    <text evidence="2">The sequence shown here is derived from an EMBL/GenBank/DDBJ whole genome shotgun (WGS) entry which is preliminary data.</text>
</comment>
<dbReference type="AlphaFoldDB" id="A0A166WUQ1"/>
<keyword evidence="1" id="KW-0732">Signal</keyword>
<organism evidence="2 3">
    <name type="scientific">Beauveria brongniartii RCEF 3172</name>
    <dbReference type="NCBI Taxonomy" id="1081107"/>
    <lineage>
        <taxon>Eukaryota</taxon>
        <taxon>Fungi</taxon>
        <taxon>Dikarya</taxon>
        <taxon>Ascomycota</taxon>
        <taxon>Pezizomycotina</taxon>
        <taxon>Sordariomycetes</taxon>
        <taxon>Hypocreomycetidae</taxon>
        <taxon>Hypocreales</taxon>
        <taxon>Cordycipitaceae</taxon>
        <taxon>Beauveria</taxon>
        <taxon>Beauveria brongniartii</taxon>
    </lineage>
</organism>
<feature type="chain" id="PRO_5007881991" evidence="1">
    <location>
        <begin position="18"/>
        <end position="90"/>
    </location>
</feature>
<protein>
    <submittedName>
        <fullName evidence="2">Uncharacterized protein</fullName>
    </submittedName>
</protein>
<evidence type="ECO:0000313" key="2">
    <source>
        <dbReference type="EMBL" id="OAA35121.1"/>
    </source>
</evidence>
<evidence type="ECO:0000256" key="1">
    <source>
        <dbReference type="SAM" id="SignalP"/>
    </source>
</evidence>
<dbReference type="OrthoDB" id="10352880at2759"/>
<proteinExistence type="predicted"/>
<keyword evidence="3" id="KW-1185">Reference proteome</keyword>
<accession>A0A166WUQ1</accession>